<dbReference type="AlphaFoldDB" id="A0AAD4RUD9"/>
<sequence length="108" mass="12026">THGYVNLSDRLVLSPEKHQNHGVQLTLRRFDQILDVKATIAYGQHFDMNTEGCIANIKSATIRVVTYKSDLGVCNKWDTNIVAGVGVETYMTGRTITIYGLELSGLRL</sequence>
<organism evidence="1 2">
    <name type="scientific">Papaver atlanticum</name>
    <dbReference type="NCBI Taxonomy" id="357466"/>
    <lineage>
        <taxon>Eukaryota</taxon>
        <taxon>Viridiplantae</taxon>
        <taxon>Streptophyta</taxon>
        <taxon>Embryophyta</taxon>
        <taxon>Tracheophyta</taxon>
        <taxon>Spermatophyta</taxon>
        <taxon>Magnoliopsida</taxon>
        <taxon>Ranunculales</taxon>
        <taxon>Papaveraceae</taxon>
        <taxon>Papaveroideae</taxon>
        <taxon>Papaver</taxon>
    </lineage>
</organism>
<accession>A0AAD4RUD9</accession>
<gene>
    <name evidence="1" type="ORF">MKW98_002218</name>
</gene>
<keyword evidence="2" id="KW-1185">Reference proteome</keyword>
<feature type="non-terminal residue" evidence="1">
    <location>
        <position position="108"/>
    </location>
</feature>
<name>A0AAD4RUD9_9MAGN</name>
<reference evidence="1" key="1">
    <citation type="submission" date="2022-04" db="EMBL/GenBank/DDBJ databases">
        <title>A functionally conserved STORR gene fusion in Papaver species that diverged 16.8 million years ago.</title>
        <authorList>
            <person name="Catania T."/>
        </authorList>
    </citation>
    <scope>NUCLEOTIDE SEQUENCE</scope>
    <source>
        <strain evidence="1">S-188037</strain>
    </source>
</reference>
<evidence type="ECO:0000313" key="2">
    <source>
        <dbReference type="Proteomes" id="UP001202328"/>
    </source>
</evidence>
<proteinExistence type="predicted"/>
<evidence type="ECO:0000313" key="1">
    <source>
        <dbReference type="EMBL" id="KAI3832672.1"/>
    </source>
</evidence>
<dbReference type="EMBL" id="JAJJMB010017986">
    <property type="protein sequence ID" value="KAI3832672.1"/>
    <property type="molecule type" value="Genomic_DNA"/>
</dbReference>
<dbReference type="Proteomes" id="UP001202328">
    <property type="component" value="Unassembled WGS sequence"/>
</dbReference>
<protein>
    <submittedName>
        <fullName evidence="1">Uncharacterized protein</fullName>
    </submittedName>
</protein>
<comment type="caution">
    <text evidence="1">The sequence shown here is derived from an EMBL/GenBank/DDBJ whole genome shotgun (WGS) entry which is preliminary data.</text>
</comment>